<evidence type="ECO:0000313" key="2">
    <source>
        <dbReference type="Proteomes" id="UP001174909"/>
    </source>
</evidence>
<dbReference type="EMBL" id="CASHTH010002599">
    <property type="protein sequence ID" value="CAI8032392.1"/>
    <property type="molecule type" value="Genomic_DNA"/>
</dbReference>
<reference evidence="1" key="1">
    <citation type="submission" date="2023-03" db="EMBL/GenBank/DDBJ databases">
        <authorList>
            <person name="Steffen K."/>
            <person name="Cardenas P."/>
        </authorList>
    </citation>
    <scope>NUCLEOTIDE SEQUENCE</scope>
</reference>
<protein>
    <submittedName>
        <fullName evidence="1">Uncharacterized protein</fullName>
    </submittedName>
</protein>
<gene>
    <name evidence="1" type="ORF">GBAR_LOCUS18319</name>
</gene>
<name>A0AA35SNL0_GEOBA</name>
<dbReference type="Proteomes" id="UP001174909">
    <property type="component" value="Unassembled WGS sequence"/>
</dbReference>
<accession>A0AA35SNL0</accession>
<proteinExistence type="predicted"/>
<keyword evidence="2" id="KW-1185">Reference proteome</keyword>
<dbReference type="AlphaFoldDB" id="A0AA35SNL0"/>
<sequence length="499" mass="55692">MNEIGGSRVVFLVDVSCAASDVQSYHRSLCFECTKVLFSLSVFPSRNCVKWKLLPLRVDEPVAGRVPPFVDLTLDSMKTLFKEIGYELFKNVDKDVKPLPSTVLSSTVATVVQGCLWDSPDIYSPPKRKPSRVSDPMNIIFVCSRCPERLQQIVSNDLHACLLKQNVHLICLSEKGVIREKDAGIMPLLRDVVLPFIEPIPQPASVILSHQTSFARPECTISGNPEMFWLCTSTGNFAVMIGVIREDDVNSSYLQMSYSSFTCTGLCVHSSSFDASDDMQQNGLEASTEPKPFSQEYQHLCANLASNKLCLLLEVRTNTGDTAWCILQPLWSVMSLLTVLKPPTTCNLDSALSTSNLWDSSIMDELYCVQHLSKCITYPELYYKLARSYSGSTECGVSPNPGNLDEAEKAAIFDDDSLLPWYPFSEHQGLSSTCFQHIKELQKGGKSTRITEVTGTELIKIVVGTCSSVILLREKRLLSQQTQMITAWMKFLRLWQLVT</sequence>
<comment type="caution">
    <text evidence="1">The sequence shown here is derived from an EMBL/GenBank/DDBJ whole genome shotgun (WGS) entry which is preliminary data.</text>
</comment>
<organism evidence="1 2">
    <name type="scientific">Geodia barretti</name>
    <name type="common">Barrett's horny sponge</name>
    <dbReference type="NCBI Taxonomy" id="519541"/>
    <lineage>
        <taxon>Eukaryota</taxon>
        <taxon>Metazoa</taxon>
        <taxon>Porifera</taxon>
        <taxon>Demospongiae</taxon>
        <taxon>Heteroscleromorpha</taxon>
        <taxon>Tetractinellida</taxon>
        <taxon>Astrophorina</taxon>
        <taxon>Geodiidae</taxon>
        <taxon>Geodia</taxon>
    </lineage>
</organism>
<evidence type="ECO:0000313" key="1">
    <source>
        <dbReference type="EMBL" id="CAI8032392.1"/>
    </source>
</evidence>